<dbReference type="PANTHER" id="PTHR43415">
    <property type="entry name" value="SPERMIDINE N(1)-ACETYLTRANSFERASE"/>
    <property type="match status" value="1"/>
</dbReference>
<gene>
    <name evidence="2" type="ORF">R50_2193</name>
</gene>
<organism evidence="2 3">
    <name type="scientific">Candidatus Hydrogenisulfobacillus filiaventi</name>
    <dbReference type="NCBI Taxonomy" id="2707344"/>
    <lineage>
        <taxon>Bacteria</taxon>
        <taxon>Bacillati</taxon>
        <taxon>Bacillota</taxon>
        <taxon>Clostridia</taxon>
        <taxon>Eubacteriales</taxon>
        <taxon>Clostridiales Family XVII. Incertae Sedis</taxon>
        <taxon>Candidatus Hydrogenisulfobacillus</taxon>
    </lineage>
</organism>
<dbReference type="Pfam" id="PF13302">
    <property type="entry name" value="Acetyltransf_3"/>
    <property type="match status" value="1"/>
</dbReference>
<keyword evidence="3" id="KW-1185">Reference proteome</keyword>
<proteinExistence type="predicted"/>
<dbReference type="PROSITE" id="PS51186">
    <property type="entry name" value="GNAT"/>
    <property type="match status" value="1"/>
</dbReference>
<dbReference type="SUPFAM" id="SSF55729">
    <property type="entry name" value="Acyl-CoA N-acyltransferases (Nat)"/>
    <property type="match status" value="1"/>
</dbReference>
<dbReference type="EMBL" id="LR778114">
    <property type="protein sequence ID" value="CAB1129690.1"/>
    <property type="molecule type" value="Genomic_DNA"/>
</dbReference>
<keyword evidence="2" id="KW-0808">Transferase</keyword>
<dbReference type="PANTHER" id="PTHR43415:SF3">
    <property type="entry name" value="GNAT-FAMILY ACETYLTRANSFERASE"/>
    <property type="match status" value="1"/>
</dbReference>
<dbReference type="InterPro" id="IPR016181">
    <property type="entry name" value="Acyl_CoA_acyltransferase"/>
</dbReference>
<dbReference type="Gene3D" id="3.40.630.30">
    <property type="match status" value="1"/>
</dbReference>
<dbReference type="Proteomes" id="UP000503399">
    <property type="component" value="Chromosome"/>
</dbReference>
<sequence length="177" mass="20080">MHLLRQLKAMEGPLRPLAREDMPQLVAWDNDPEIVALAGKKFHAGQAEAVRWWEQARRDRHLAAFAIADEAGRLLGDIMLKHISWRRREAELQVTIGDRSRWGQGYGTAAIRELLGLAFGPLSLRRVYLRVHASNQRALAVYARLGFRPVGRLLPGQRLPGPPLILMELRREAFRAG</sequence>
<evidence type="ECO:0000259" key="1">
    <source>
        <dbReference type="PROSITE" id="PS51186"/>
    </source>
</evidence>
<dbReference type="KEGG" id="hfv:R50_2193"/>
<dbReference type="GO" id="GO:0016747">
    <property type="term" value="F:acyltransferase activity, transferring groups other than amino-acyl groups"/>
    <property type="evidence" value="ECO:0007669"/>
    <property type="project" value="InterPro"/>
</dbReference>
<evidence type="ECO:0000313" key="2">
    <source>
        <dbReference type="EMBL" id="CAB1129690.1"/>
    </source>
</evidence>
<evidence type="ECO:0000313" key="3">
    <source>
        <dbReference type="Proteomes" id="UP000503399"/>
    </source>
</evidence>
<dbReference type="InterPro" id="IPR000182">
    <property type="entry name" value="GNAT_dom"/>
</dbReference>
<name>A0A6F8ZJC7_9FIRM</name>
<feature type="domain" description="N-acetyltransferase" evidence="1">
    <location>
        <begin position="12"/>
        <end position="172"/>
    </location>
</feature>
<accession>A0A6F8ZJC7</accession>
<protein>
    <submittedName>
        <fullName evidence="2">N-acetyltransferase</fullName>
    </submittedName>
</protein>
<dbReference type="AlphaFoldDB" id="A0A6F8ZJC7"/>
<reference evidence="2 3" key="1">
    <citation type="submission" date="2020-02" db="EMBL/GenBank/DDBJ databases">
        <authorList>
            <person name="Hogendoorn C."/>
        </authorList>
    </citation>
    <scope>NUCLEOTIDE SEQUENCE [LARGE SCALE GENOMIC DNA]</scope>
    <source>
        <strain evidence="2">R501</strain>
    </source>
</reference>